<proteinExistence type="inferred from homology"/>
<dbReference type="Proteomes" id="UP001222325">
    <property type="component" value="Unassembled WGS sequence"/>
</dbReference>
<organism evidence="5 6">
    <name type="scientific">Mycena belliarum</name>
    <dbReference type="NCBI Taxonomy" id="1033014"/>
    <lineage>
        <taxon>Eukaryota</taxon>
        <taxon>Fungi</taxon>
        <taxon>Dikarya</taxon>
        <taxon>Basidiomycota</taxon>
        <taxon>Agaricomycotina</taxon>
        <taxon>Agaricomycetes</taxon>
        <taxon>Agaricomycetidae</taxon>
        <taxon>Agaricales</taxon>
        <taxon>Marasmiineae</taxon>
        <taxon>Mycenaceae</taxon>
        <taxon>Mycena</taxon>
    </lineage>
</organism>
<evidence type="ECO:0000313" key="6">
    <source>
        <dbReference type="Proteomes" id="UP001222325"/>
    </source>
</evidence>
<dbReference type="Gene3D" id="6.10.20.40">
    <property type="entry name" value="TEA/ATTS domain"/>
    <property type="match status" value="1"/>
</dbReference>
<evidence type="ECO:0000313" key="5">
    <source>
        <dbReference type="EMBL" id="KAJ7075517.1"/>
    </source>
</evidence>
<dbReference type="InterPro" id="IPR000818">
    <property type="entry name" value="TEA/ATTS_dom"/>
</dbReference>
<feature type="domain" description="TEA" evidence="4">
    <location>
        <begin position="53"/>
        <end position="127"/>
    </location>
</feature>
<name>A0AAD6XHM7_9AGAR</name>
<gene>
    <name evidence="5" type="ORF">B0H15DRAFT_956437</name>
</gene>
<feature type="DNA-binding region" description="TEA" evidence="2">
    <location>
        <begin position="53"/>
        <end position="127"/>
    </location>
</feature>
<reference evidence="5" key="1">
    <citation type="submission" date="2023-03" db="EMBL/GenBank/DDBJ databases">
        <title>Massive genome expansion in bonnet fungi (Mycena s.s.) driven by repeated elements and novel gene families across ecological guilds.</title>
        <authorList>
            <consortium name="Lawrence Berkeley National Laboratory"/>
            <person name="Harder C.B."/>
            <person name="Miyauchi S."/>
            <person name="Viragh M."/>
            <person name="Kuo A."/>
            <person name="Thoen E."/>
            <person name="Andreopoulos B."/>
            <person name="Lu D."/>
            <person name="Skrede I."/>
            <person name="Drula E."/>
            <person name="Henrissat B."/>
            <person name="Morin E."/>
            <person name="Kohler A."/>
            <person name="Barry K."/>
            <person name="LaButti K."/>
            <person name="Morin E."/>
            <person name="Salamov A."/>
            <person name="Lipzen A."/>
            <person name="Mereny Z."/>
            <person name="Hegedus B."/>
            <person name="Baldrian P."/>
            <person name="Stursova M."/>
            <person name="Weitz H."/>
            <person name="Taylor A."/>
            <person name="Grigoriev I.V."/>
            <person name="Nagy L.G."/>
            <person name="Martin F."/>
            <person name="Kauserud H."/>
        </authorList>
    </citation>
    <scope>NUCLEOTIDE SEQUENCE</scope>
    <source>
        <strain evidence="5">CBHHK173m</strain>
    </source>
</reference>
<sequence>MSETSSAESWTPPTPSSKLPSPTFTDSLSPTQSGSTRHLLQAVIKERKIWKTSSAGEAIWPVELEAALLEGLKKYKPTDCRETRMLGRFPRRNKFISDYIFERTGKQRSAKQIGSRLQQLRESCGGGELLHLLSPFREPAYLDSATSGERAFSSPVSPDFGGSPRHTTIYIDILPPGPHPSRTVSPSDNSDIVHVSQYPRSINSINPLVSFTCRVPLIAHSRFRVSSEGLILHAETVPMTLSPQYAPQPGDFLYSTRLIPMYWKVILESPDPTRFEIFQEVVREDTSSVVFSATYKFAYPVRNIGESPSSLPLSAQQRSWLIQSSDAAAPDYPISLPDKQGPVCDDRRLWGPNPRETLPFKRYPSPGSSASASCFPAELSNMCVSSASPFIRAVV</sequence>
<dbReference type="AlphaFoldDB" id="A0AAD6XHM7"/>
<protein>
    <recommendedName>
        <fullName evidence="4">TEA domain-containing protein</fullName>
    </recommendedName>
</protein>
<keyword evidence="6" id="KW-1185">Reference proteome</keyword>
<accession>A0AAD6XHM7</accession>
<comment type="similarity">
    <text evidence="1">Belongs to the TEC1 family.</text>
</comment>
<dbReference type="SMART" id="SM00426">
    <property type="entry name" value="TEA"/>
    <property type="match status" value="1"/>
</dbReference>
<feature type="compositionally biased region" description="Low complexity" evidence="3">
    <location>
        <begin position="16"/>
        <end position="25"/>
    </location>
</feature>
<comment type="caution">
    <text evidence="5">The sequence shown here is derived from an EMBL/GenBank/DDBJ whole genome shotgun (WGS) entry which is preliminary data.</text>
</comment>
<dbReference type="InterPro" id="IPR038096">
    <property type="entry name" value="TEA/ATTS_sf"/>
</dbReference>
<evidence type="ECO:0000256" key="2">
    <source>
        <dbReference type="PROSITE-ProRule" id="PRU00505"/>
    </source>
</evidence>
<dbReference type="PROSITE" id="PS51088">
    <property type="entry name" value="TEA_2"/>
    <property type="match status" value="1"/>
</dbReference>
<feature type="compositionally biased region" description="Polar residues" evidence="3">
    <location>
        <begin position="26"/>
        <end position="37"/>
    </location>
</feature>
<evidence type="ECO:0000256" key="3">
    <source>
        <dbReference type="SAM" id="MobiDB-lite"/>
    </source>
</evidence>
<dbReference type="GO" id="GO:0003700">
    <property type="term" value="F:DNA-binding transcription factor activity"/>
    <property type="evidence" value="ECO:0007669"/>
    <property type="project" value="InterPro"/>
</dbReference>
<feature type="region of interest" description="Disordered" evidence="3">
    <location>
        <begin position="1"/>
        <end position="37"/>
    </location>
</feature>
<dbReference type="EMBL" id="JARJCN010000094">
    <property type="protein sequence ID" value="KAJ7075517.1"/>
    <property type="molecule type" value="Genomic_DNA"/>
</dbReference>
<evidence type="ECO:0000259" key="4">
    <source>
        <dbReference type="PROSITE" id="PS51088"/>
    </source>
</evidence>
<evidence type="ECO:0000256" key="1">
    <source>
        <dbReference type="ARBA" id="ARBA00008421"/>
    </source>
</evidence>
<dbReference type="Pfam" id="PF01285">
    <property type="entry name" value="TEA"/>
    <property type="match status" value="1"/>
</dbReference>